<evidence type="ECO:0000256" key="2">
    <source>
        <dbReference type="ARBA" id="ARBA00022475"/>
    </source>
</evidence>
<feature type="domain" description="Major facilitator superfamily (MFS) profile" evidence="7">
    <location>
        <begin position="9"/>
        <end position="393"/>
    </location>
</feature>
<keyword evidence="9" id="KW-1185">Reference proteome</keyword>
<evidence type="ECO:0000256" key="3">
    <source>
        <dbReference type="ARBA" id="ARBA00022692"/>
    </source>
</evidence>
<protein>
    <submittedName>
        <fullName evidence="8">MFS transporter</fullName>
    </submittedName>
</protein>
<feature type="transmembrane region" description="Helical" evidence="6">
    <location>
        <begin position="250"/>
        <end position="270"/>
    </location>
</feature>
<evidence type="ECO:0000256" key="6">
    <source>
        <dbReference type="SAM" id="Phobius"/>
    </source>
</evidence>
<dbReference type="PANTHER" id="PTHR23513:SF11">
    <property type="entry name" value="STAPHYLOFERRIN A TRANSPORTER"/>
    <property type="match status" value="1"/>
</dbReference>
<organism evidence="8 9">
    <name type="scientific">Micromonospora costi</name>
    <dbReference type="NCBI Taxonomy" id="1530042"/>
    <lineage>
        <taxon>Bacteria</taxon>
        <taxon>Bacillati</taxon>
        <taxon>Actinomycetota</taxon>
        <taxon>Actinomycetes</taxon>
        <taxon>Micromonosporales</taxon>
        <taxon>Micromonosporaceae</taxon>
        <taxon>Micromonospora</taxon>
    </lineage>
</organism>
<dbReference type="Pfam" id="PF07690">
    <property type="entry name" value="MFS_1"/>
    <property type="match status" value="1"/>
</dbReference>
<dbReference type="CDD" id="cd06173">
    <property type="entry name" value="MFS_MefA_like"/>
    <property type="match status" value="1"/>
</dbReference>
<dbReference type="InterPro" id="IPR036259">
    <property type="entry name" value="MFS_trans_sf"/>
</dbReference>
<evidence type="ECO:0000313" key="8">
    <source>
        <dbReference type="EMBL" id="RKN51721.1"/>
    </source>
</evidence>
<keyword evidence="3 6" id="KW-0812">Transmembrane</keyword>
<dbReference type="PROSITE" id="PS50850">
    <property type="entry name" value="MFS"/>
    <property type="match status" value="1"/>
</dbReference>
<evidence type="ECO:0000256" key="4">
    <source>
        <dbReference type="ARBA" id="ARBA00022989"/>
    </source>
</evidence>
<keyword evidence="2" id="KW-1003">Cell membrane</keyword>
<gene>
    <name evidence="8" type="ORF">D7193_27750</name>
</gene>
<proteinExistence type="predicted"/>
<evidence type="ECO:0000313" key="9">
    <source>
        <dbReference type="Proteomes" id="UP000279968"/>
    </source>
</evidence>
<keyword evidence="5 6" id="KW-0472">Membrane</keyword>
<dbReference type="InterPro" id="IPR011701">
    <property type="entry name" value="MFS"/>
</dbReference>
<evidence type="ECO:0000256" key="5">
    <source>
        <dbReference type="ARBA" id="ARBA00023136"/>
    </source>
</evidence>
<dbReference type="OrthoDB" id="3539228at2"/>
<feature type="transmembrane region" description="Helical" evidence="6">
    <location>
        <begin position="168"/>
        <end position="189"/>
    </location>
</feature>
<feature type="transmembrane region" description="Helical" evidence="6">
    <location>
        <begin position="42"/>
        <end position="63"/>
    </location>
</feature>
<reference evidence="8 9" key="1">
    <citation type="journal article" date="2015" name="Int. J. Syst. Evol. Microbiol.">
        <title>Micromonospora costi sp. nov., isolated from a leaf of Costus speciosus.</title>
        <authorList>
            <person name="Thawai C."/>
        </authorList>
    </citation>
    <scope>NUCLEOTIDE SEQUENCE [LARGE SCALE GENOMIC DNA]</scope>
    <source>
        <strain evidence="8 9">CS1-12</strain>
    </source>
</reference>
<comment type="subcellular location">
    <subcellularLocation>
        <location evidence="1">Cell membrane</location>
        <topology evidence="1">Multi-pass membrane protein</topology>
    </subcellularLocation>
</comment>
<dbReference type="PANTHER" id="PTHR23513">
    <property type="entry name" value="INTEGRAL MEMBRANE EFFLUX PROTEIN-RELATED"/>
    <property type="match status" value="1"/>
</dbReference>
<dbReference type="InterPro" id="IPR020846">
    <property type="entry name" value="MFS_dom"/>
</dbReference>
<dbReference type="EMBL" id="RBAN01000006">
    <property type="protein sequence ID" value="RKN51721.1"/>
    <property type="molecule type" value="Genomic_DNA"/>
</dbReference>
<name>A0A3A9ZUC7_9ACTN</name>
<feature type="transmembrane region" description="Helical" evidence="6">
    <location>
        <begin position="12"/>
        <end position="36"/>
    </location>
</feature>
<dbReference type="GO" id="GO:0022857">
    <property type="term" value="F:transmembrane transporter activity"/>
    <property type="evidence" value="ECO:0007669"/>
    <property type="project" value="InterPro"/>
</dbReference>
<dbReference type="SUPFAM" id="SSF103473">
    <property type="entry name" value="MFS general substrate transporter"/>
    <property type="match status" value="1"/>
</dbReference>
<dbReference type="GO" id="GO:0005886">
    <property type="term" value="C:plasma membrane"/>
    <property type="evidence" value="ECO:0007669"/>
    <property type="project" value="UniProtKB-SubCell"/>
</dbReference>
<feature type="transmembrane region" description="Helical" evidence="6">
    <location>
        <begin position="371"/>
        <end position="388"/>
    </location>
</feature>
<comment type="caution">
    <text evidence="8">The sequence shown here is derived from an EMBL/GenBank/DDBJ whole genome shotgun (WGS) entry which is preliminary data.</text>
</comment>
<feature type="transmembrane region" description="Helical" evidence="6">
    <location>
        <begin position="216"/>
        <end position="238"/>
    </location>
</feature>
<feature type="transmembrane region" description="Helical" evidence="6">
    <location>
        <begin position="344"/>
        <end position="365"/>
    </location>
</feature>
<dbReference type="RefSeq" id="WP_120782587.1">
    <property type="nucleotide sequence ID" value="NZ_JBHLUP010000002.1"/>
</dbReference>
<evidence type="ECO:0000259" key="7">
    <source>
        <dbReference type="PROSITE" id="PS50850"/>
    </source>
</evidence>
<dbReference type="AlphaFoldDB" id="A0A3A9ZUC7"/>
<feature type="transmembrane region" description="Helical" evidence="6">
    <location>
        <begin position="306"/>
        <end position="323"/>
    </location>
</feature>
<accession>A0A3A9ZUC7</accession>
<feature type="transmembrane region" description="Helical" evidence="6">
    <location>
        <begin position="282"/>
        <end position="300"/>
    </location>
</feature>
<dbReference type="Gene3D" id="1.20.1250.20">
    <property type="entry name" value="MFS general substrate transporter like domains"/>
    <property type="match status" value="1"/>
</dbReference>
<keyword evidence="4 6" id="KW-1133">Transmembrane helix</keyword>
<evidence type="ECO:0000256" key="1">
    <source>
        <dbReference type="ARBA" id="ARBA00004651"/>
    </source>
</evidence>
<sequence length="412" mass="42051">MTHPLRLRAFRLLFVGRTVSAVGDAVVPAALALAVLRATGSTAALALVLGAAMLPRLLLLPLGGVAADRFDARRVALLADLTRCAAQLLVGVELLGGDPALTTIAVASAVGGTAAAFALPTASPLVAGTVDPAQRQRANALLGTTANASRLAGPALAGALIWAAGPGWAFVLDAASFAVSAALLAVIRVRQVPRPERRSVTTDLLHGWREVRSRTWFWSSLLGHGTWNGAAAVLTTLGPAVAVHRLGGEGVWLLMLQAGAVGMLAGSLIAGRIRPRRPVLTANLGLATYAAPLVLLAVAAPAPAIVVAYGVALTALGYLNPVWETVVQSQFPPHVLARVTSYDWLVSLGAMPLGYALAPLAARVWGEPAPLAVAGALVLVACAGTALVPDVRRLAWPAPAAPEPAREAAATS</sequence>
<dbReference type="Proteomes" id="UP000279968">
    <property type="component" value="Unassembled WGS sequence"/>
</dbReference>